<sequence length="146" mass="16178">MSDPNSQAPRDPDPGQNPPQSPYPAAPVAAPLTAAEDQQWASWAHLGGILWILPSLVIWLVFKDRGHRTNIEAKEALNFQITVMIAWFAVFFLGTFLALVTFGIGFLFTFLGFALWVMAVVFSIMGFLAVKDGGSYRYPVSVRFIK</sequence>
<dbReference type="AlphaFoldDB" id="A0A4Y8KMZ8"/>
<keyword evidence="6" id="KW-1185">Reference proteome</keyword>
<keyword evidence="4" id="KW-0472">Membrane</keyword>
<evidence type="ECO:0000256" key="3">
    <source>
        <dbReference type="ARBA" id="ARBA00022989"/>
    </source>
</evidence>
<dbReference type="OrthoDB" id="9808930at2"/>
<reference evidence="5 6" key="1">
    <citation type="submission" date="2019-03" db="EMBL/GenBank/DDBJ databases">
        <title>Genomics of glacier-inhabiting Cryobacterium strains.</title>
        <authorList>
            <person name="Liu Q."/>
            <person name="Xin Y.-H."/>
        </authorList>
    </citation>
    <scope>NUCLEOTIDE SEQUENCE [LARGE SCALE GENOMIC DNA]</scope>
    <source>
        <strain evidence="5 6">CGMCC 1.4292</strain>
    </source>
</reference>
<dbReference type="EMBL" id="SOHQ01000025">
    <property type="protein sequence ID" value="TFD79312.1"/>
    <property type="molecule type" value="Genomic_DNA"/>
</dbReference>
<proteinExistence type="predicted"/>
<accession>A0A4Y8KMZ8</accession>
<name>A0A4Y8KMZ8_9MICO</name>
<evidence type="ECO:0000256" key="1">
    <source>
        <dbReference type="ARBA" id="ARBA00004141"/>
    </source>
</evidence>
<evidence type="ECO:0000256" key="4">
    <source>
        <dbReference type="ARBA" id="ARBA00023136"/>
    </source>
</evidence>
<comment type="caution">
    <text evidence="5">The sequence shown here is derived from an EMBL/GenBank/DDBJ whole genome shotgun (WGS) entry which is preliminary data.</text>
</comment>
<evidence type="ECO:0000256" key="2">
    <source>
        <dbReference type="ARBA" id="ARBA00022692"/>
    </source>
</evidence>
<dbReference type="RefSeq" id="WP_134174825.1">
    <property type="nucleotide sequence ID" value="NZ_SODI01000001.1"/>
</dbReference>
<gene>
    <name evidence="5" type="ORF">E3T53_07785</name>
</gene>
<dbReference type="Proteomes" id="UP000298218">
    <property type="component" value="Unassembled WGS sequence"/>
</dbReference>
<comment type="subcellular location">
    <subcellularLocation>
        <location evidence="1">Membrane</location>
        <topology evidence="1">Multi-pass membrane protein</topology>
    </subcellularLocation>
</comment>
<keyword evidence="2" id="KW-0812">Transmembrane</keyword>
<protein>
    <submittedName>
        <fullName evidence="5">DUF4870 domain-containing protein</fullName>
    </submittedName>
</protein>
<dbReference type="InterPro" id="IPR019109">
    <property type="entry name" value="MamF_MmsF"/>
</dbReference>
<evidence type="ECO:0000313" key="6">
    <source>
        <dbReference type="Proteomes" id="UP000298218"/>
    </source>
</evidence>
<keyword evidence="3" id="KW-1133">Transmembrane helix</keyword>
<dbReference type="Pfam" id="PF09685">
    <property type="entry name" value="MamF_MmsF"/>
    <property type="match status" value="1"/>
</dbReference>
<organism evidence="5 6">
    <name type="scientific">Cryobacterium psychrophilum</name>
    <dbReference type="NCBI Taxonomy" id="41988"/>
    <lineage>
        <taxon>Bacteria</taxon>
        <taxon>Bacillati</taxon>
        <taxon>Actinomycetota</taxon>
        <taxon>Actinomycetes</taxon>
        <taxon>Micrococcales</taxon>
        <taxon>Microbacteriaceae</taxon>
        <taxon>Cryobacterium</taxon>
    </lineage>
</organism>
<evidence type="ECO:0000313" key="5">
    <source>
        <dbReference type="EMBL" id="TFD79312.1"/>
    </source>
</evidence>